<feature type="region of interest" description="Disordered" evidence="1">
    <location>
        <begin position="460"/>
        <end position="492"/>
    </location>
</feature>
<keyword evidence="4" id="KW-1185">Reference proteome</keyword>
<dbReference type="AlphaFoldDB" id="A0A2J6RS27"/>
<sequence length="877" mass="98450">MPPQSVYRAANSPMVSERSPDSISSAELESMEDMVEICLHPCIHHPASRKYPAINSTAHIQNLEALADDINQGLKGVFPTQETPYTRVLVLLLCWEVDDVNFIEPIRELEGVFRDDFNYETEIYRIPSEESFNELQLKLASIRKDISSKDSSNLLILFYGGHGVYNKQGKSIWRAWENRHRLPTPPTTFKSPEVDWSGLQDVLNTAHCDVLFLIDCCYATTAVKGNLSGKRELLASSGVRDRASGAQNSSYTRALSAELKRVNGRRFSAALLHELLCKRIADHNLESSPQYVPLSDDPDFRSILLLPMPSSKVSGSEAGPSCQADHLRVLSGTDESASQSGSSESSSSAATSMTSAPQEGFTDVRVLIRVSLESPSVEPIPQEWLSWLKNRPPQNISGITVSLEKYVRFEALYKSDSLLLLVSMPVSLWNAMPQRAAYSYVGIARSGNLLQHSSKISSMPSFRTETEGGRTAVSTLRDDHGSQERSRNYRLLPEEDNDDKYQHFYVDPLLSKFEHEAFVTDMMAASQRRKYDIGHYKKVEALLLNWEPEELKIDKNVETADKIIEDEVKAVRELFEKEFRFSADRFIIPSIDPKTRQFNSQNKLLSKVKDWLLEHDDKETLLIIYYNGFSGPIVEWNRVETSIFAKADVLMVLDSICARRPRPPGKGKEFRSRTEILAAACGSTRKERPPFQHSFTMAFIQVVKNMLALKSHFTVEEIFIRMLGQQYLDPEPFYEASEPSLGSIPLRLQPKIEAARVQSVKRSKEAARDPPSGPNKALISELRDMPMYLHNALTFGDPPSEASSVTAPVSRRVTLVVRLKDGCIPTASDWRALIDALPEEAVGFENVKVEAGFNAAKLSKVSDLVPKGLQTKKRRVG</sequence>
<dbReference type="Proteomes" id="UP000235786">
    <property type="component" value="Unassembled WGS sequence"/>
</dbReference>
<dbReference type="EMBL" id="KZ613944">
    <property type="protein sequence ID" value="PMD41321.1"/>
    <property type="molecule type" value="Genomic_DNA"/>
</dbReference>
<feature type="domain" description="Peptidase C14 caspase" evidence="2">
    <location>
        <begin position="107"/>
        <end position="340"/>
    </location>
</feature>
<dbReference type="GO" id="GO:0004197">
    <property type="term" value="F:cysteine-type endopeptidase activity"/>
    <property type="evidence" value="ECO:0007669"/>
    <property type="project" value="InterPro"/>
</dbReference>
<feature type="region of interest" description="Disordered" evidence="1">
    <location>
        <begin position="331"/>
        <end position="357"/>
    </location>
</feature>
<proteinExistence type="predicted"/>
<name>A0A2J6RS27_HYAVF</name>
<feature type="compositionally biased region" description="Low complexity" evidence="1">
    <location>
        <begin position="331"/>
        <end position="356"/>
    </location>
</feature>
<evidence type="ECO:0000313" key="3">
    <source>
        <dbReference type="EMBL" id="PMD41321.1"/>
    </source>
</evidence>
<protein>
    <recommendedName>
        <fullName evidence="2">Peptidase C14 caspase domain-containing protein</fullName>
    </recommendedName>
</protein>
<reference evidence="3 4" key="1">
    <citation type="submission" date="2016-04" db="EMBL/GenBank/DDBJ databases">
        <title>A degradative enzymes factory behind the ericoid mycorrhizal symbiosis.</title>
        <authorList>
            <consortium name="DOE Joint Genome Institute"/>
            <person name="Martino E."/>
            <person name="Morin E."/>
            <person name="Grelet G."/>
            <person name="Kuo A."/>
            <person name="Kohler A."/>
            <person name="Daghino S."/>
            <person name="Barry K."/>
            <person name="Choi C."/>
            <person name="Cichocki N."/>
            <person name="Clum A."/>
            <person name="Copeland A."/>
            <person name="Hainaut M."/>
            <person name="Haridas S."/>
            <person name="Labutti K."/>
            <person name="Lindquist E."/>
            <person name="Lipzen A."/>
            <person name="Khouja H.-R."/>
            <person name="Murat C."/>
            <person name="Ohm R."/>
            <person name="Olson A."/>
            <person name="Spatafora J."/>
            <person name="Veneault-Fourrey C."/>
            <person name="Henrissat B."/>
            <person name="Grigoriev I."/>
            <person name="Martin F."/>
            <person name="Perotto S."/>
        </authorList>
    </citation>
    <scope>NUCLEOTIDE SEQUENCE [LARGE SCALE GENOMIC DNA]</scope>
    <source>
        <strain evidence="3 4">F</strain>
    </source>
</reference>
<gene>
    <name evidence="3" type="ORF">L207DRAFT_323152</name>
</gene>
<dbReference type="OrthoDB" id="206201at2759"/>
<evidence type="ECO:0000313" key="4">
    <source>
        <dbReference type="Proteomes" id="UP000235786"/>
    </source>
</evidence>
<dbReference type="InterPro" id="IPR011600">
    <property type="entry name" value="Pept_C14_caspase"/>
</dbReference>
<feature type="compositionally biased region" description="Basic and acidic residues" evidence="1">
    <location>
        <begin position="476"/>
        <end position="487"/>
    </location>
</feature>
<organism evidence="3 4">
    <name type="scientific">Hyaloscypha variabilis (strain UAMH 11265 / GT02V1 / F)</name>
    <name type="common">Meliniomyces variabilis</name>
    <dbReference type="NCBI Taxonomy" id="1149755"/>
    <lineage>
        <taxon>Eukaryota</taxon>
        <taxon>Fungi</taxon>
        <taxon>Dikarya</taxon>
        <taxon>Ascomycota</taxon>
        <taxon>Pezizomycotina</taxon>
        <taxon>Leotiomycetes</taxon>
        <taxon>Helotiales</taxon>
        <taxon>Hyaloscyphaceae</taxon>
        <taxon>Hyaloscypha</taxon>
        <taxon>Hyaloscypha variabilis</taxon>
    </lineage>
</organism>
<evidence type="ECO:0000259" key="2">
    <source>
        <dbReference type="Pfam" id="PF00656"/>
    </source>
</evidence>
<feature type="region of interest" description="Disordered" evidence="1">
    <location>
        <begin position="1"/>
        <end position="25"/>
    </location>
</feature>
<accession>A0A2J6RS27</accession>
<dbReference type="GO" id="GO:0006508">
    <property type="term" value="P:proteolysis"/>
    <property type="evidence" value="ECO:0007669"/>
    <property type="project" value="InterPro"/>
</dbReference>
<evidence type="ECO:0000256" key="1">
    <source>
        <dbReference type="SAM" id="MobiDB-lite"/>
    </source>
</evidence>
<dbReference type="Pfam" id="PF00656">
    <property type="entry name" value="Peptidase_C14"/>
    <property type="match status" value="1"/>
</dbReference>